<organism evidence="2 3">
    <name type="scientific">Oesophagostomum dentatum</name>
    <name type="common">Nodular worm</name>
    <dbReference type="NCBI Taxonomy" id="61180"/>
    <lineage>
        <taxon>Eukaryota</taxon>
        <taxon>Metazoa</taxon>
        <taxon>Ecdysozoa</taxon>
        <taxon>Nematoda</taxon>
        <taxon>Chromadorea</taxon>
        <taxon>Rhabditida</taxon>
        <taxon>Rhabditina</taxon>
        <taxon>Rhabditomorpha</taxon>
        <taxon>Strongyloidea</taxon>
        <taxon>Strongylidae</taxon>
        <taxon>Oesophagostomum</taxon>
    </lineage>
</organism>
<gene>
    <name evidence="2" type="ORF">OESDEN_19417</name>
</gene>
<accession>A0A0B1S6D2</accession>
<protein>
    <recommendedName>
        <fullName evidence="1">Beta-galactosidase 1-like first all-beta domain-containing protein</fullName>
    </recommendedName>
</protein>
<dbReference type="Pfam" id="PF21317">
    <property type="entry name" value="BetaGal_ABD_1"/>
    <property type="match status" value="1"/>
</dbReference>
<evidence type="ECO:0000259" key="1">
    <source>
        <dbReference type="Pfam" id="PF21317"/>
    </source>
</evidence>
<dbReference type="Gene3D" id="2.60.120.260">
    <property type="entry name" value="Galactose-binding domain-like"/>
    <property type="match status" value="2"/>
</dbReference>
<proteinExistence type="predicted"/>
<feature type="domain" description="Beta-galactosidase 1-like first all-beta" evidence="1">
    <location>
        <begin position="72"/>
        <end position="153"/>
    </location>
</feature>
<dbReference type="EMBL" id="KN596998">
    <property type="protein sequence ID" value="KHJ80903.1"/>
    <property type="molecule type" value="Genomic_DNA"/>
</dbReference>
<name>A0A0B1S6D2_OESDE</name>
<sequence>MTENGDYNDKYKTIRDFISGIRGWSHPPQALPTRPATFAQSGITLKKIGNWFDFEAQTINASRCVQNPVAKTFEELNQAMGFVKYSIVLNIGGSVLDGSGIRDFGYVFVNKKFQPAFRAPQAERVEVIAEAERPAIIVENQGRQTWETIKDYKVRFLFKGRKF</sequence>
<dbReference type="AlphaFoldDB" id="A0A0B1S6D2"/>
<reference evidence="2 3" key="1">
    <citation type="submission" date="2014-03" db="EMBL/GenBank/DDBJ databases">
        <title>Draft genome of the hookworm Oesophagostomum dentatum.</title>
        <authorList>
            <person name="Mitreva M."/>
        </authorList>
    </citation>
    <scope>NUCLEOTIDE SEQUENCE [LARGE SCALE GENOMIC DNA]</scope>
    <source>
        <strain evidence="2 3">OD-Hann</strain>
    </source>
</reference>
<keyword evidence="3" id="KW-1185">Reference proteome</keyword>
<dbReference type="InterPro" id="IPR048912">
    <property type="entry name" value="BetaGal1-like_ABD1"/>
</dbReference>
<evidence type="ECO:0000313" key="3">
    <source>
        <dbReference type="Proteomes" id="UP000053660"/>
    </source>
</evidence>
<dbReference type="Proteomes" id="UP000053660">
    <property type="component" value="Unassembled WGS sequence"/>
</dbReference>
<evidence type="ECO:0000313" key="2">
    <source>
        <dbReference type="EMBL" id="KHJ80903.1"/>
    </source>
</evidence>